<protein>
    <recommendedName>
        <fullName evidence="4">Retrotransposon gag domain-containing protein</fullName>
    </recommendedName>
</protein>
<dbReference type="Proteomes" id="UP000193922">
    <property type="component" value="Unassembled WGS sequence"/>
</dbReference>
<feature type="compositionally biased region" description="Polar residues" evidence="1">
    <location>
        <begin position="1"/>
        <end position="21"/>
    </location>
</feature>
<feature type="compositionally biased region" description="Polar residues" evidence="1">
    <location>
        <begin position="323"/>
        <end position="342"/>
    </location>
</feature>
<evidence type="ECO:0000256" key="1">
    <source>
        <dbReference type="SAM" id="MobiDB-lite"/>
    </source>
</evidence>
<gene>
    <name evidence="2" type="ORF">DL89DRAFT_267222</name>
</gene>
<feature type="compositionally biased region" description="Basic and acidic residues" evidence="1">
    <location>
        <begin position="22"/>
        <end position="31"/>
    </location>
</feature>
<dbReference type="EMBL" id="MCFD01000006">
    <property type="protein sequence ID" value="ORX69983.1"/>
    <property type="molecule type" value="Genomic_DNA"/>
</dbReference>
<dbReference type="RefSeq" id="XP_040743621.1">
    <property type="nucleotide sequence ID" value="XM_040887405.1"/>
</dbReference>
<proteinExistence type="predicted"/>
<evidence type="ECO:0000313" key="3">
    <source>
        <dbReference type="Proteomes" id="UP000193922"/>
    </source>
</evidence>
<dbReference type="AlphaFoldDB" id="A0A1Y1W8Z4"/>
<name>A0A1Y1W8Z4_9FUNG</name>
<comment type="caution">
    <text evidence="2">The sequence shown here is derived from an EMBL/GenBank/DDBJ whole genome shotgun (WGS) entry which is preliminary data.</text>
</comment>
<feature type="region of interest" description="Disordered" evidence="1">
    <location>
        <begin position="312"/>
        <end position="347"/>
    </location>
</feature>
<organism evidence="2 3">
    <name type="scientific">Linderina pennispora</name>
    <dbReference type="NCBI Taxonomy" id="61395"/>
    <lineage>
        <taxon>Eukaryota</taxon>
        <taxon>Fungi</taxon>
        <taxon>Fungi incertae sedis</taxon>
        <taxon>Zoopagomycota</taxon>
        <taxon>Kickxellomycotina</taxon>
        <taxon>Kickxellomycetes</taxon>
        <taxon>Kickxellales</taxon>
        <taxon>Kickxellaceae</taxon>
        <taxon>Linderina</taxon>
    </lineage>
</organism>
<sequence>MSPTHGFPSTNAPLTPLQRSSLKADPHPHAFTEDDLHDIHAKLRARDPPQQTDLDHDLLRSTYYGRRLYPTFDPSHLHACPMRFIRQFEYTAQHNNLPVKAWAKRLNACLHGAAADWAFDEQPLEVPVMAWEKRKRQFLDWALLPAEQEVRRQRLIRFFQTEGDLSSDFAKAFEEHAVGLRDYREDVWVRKCVANMRPAVRTALAEMFPEAMPARFRDLRDALYAADWDLYEVASAPLKVAREPSRSSMCSDLRLSGALTPSNMRVRRQTSSPSSSASLGVAELIRMLARLSEKERALIMVALERMSFIDEASEQRSRHLTTPRPSTSPRQSISNRHNSAESSLKYGDLELASPGLRGRSNVSRAATQIRLRTRPMTSMESRPSRVVASSQEKIARQVSTRRSDSALTSRSVHVEDEFCRESADVDIKSPEFTVLQQNVAPSARRERFRFIRKISNILTHQ</sequence>
<dbReference type="OrthoDB" id="5573554at2759"/>
<reference evidence="2 3" key="1">
    <citation type="submission" date="2016-07" db="EMBL/GenBank/DDBJ databases">
        <title>Pervasive Adenine N6-methylation of Active Genes in Fungi.</title>
        <authorList>
            <consortium name="DOE Joint Genome Institute"/>
            <person name="Mondo S.J."/>
            <person name="Dannebaum R.O."/>
            <person name="Kuo R.C."/>
            <person name="Labutti K."/>
            <person name="Haridas S."/>
            <person name="Kuo A."/>
            <person name="Salamov A."/>
            <person name="Ahrendt S.R."/>
            <person name="Lipzen A."/>
            <person name="Sullivan W."/>
            <person name="Andreopoulos W.B."/>
            <person name="Clum A."/>
            <person name="Lindquist E."/>
            <person name="Daum C."/>
            <person name="Ramamoorthy G.K."/>
            <person name="Gryganskyi A."/>
            <person name="Culley D."/>
            <person name="Magnuson J.K."/>
            <person name="James T.Y."/>
            <person name="O'Malley M.A."/>
            <person name="Stajich J.E."/>
            <person name="Spatafora J.W."/>
            <person name="Visel A."/>
            <person name="Grigoriev I.V."/>
        </authorList>
    </citation>
    <scope>NUCLEOTIDE SEQUENCE [LARGE SCALE GENOMIC DNA]</scope>
    <source>
        <strain evidence="2 3">ATCC 12442</strain>
    </source>
</reference>
<dbReference type="GeneID" id="63804053"/>
<accession>A0A1Y1W8Z4</accession>
<evidence type="ECO:0008006" key="4">
    <source>
        <dbReference type="Google" id="ProtNLM"/>
    </source>
</evidence>
<feature type="region of interest" description="Disordered" evidence="1">
    <location>
        <begin position="1"/>
        <end position="31"/>
    </location>
</feature>
<evidence type="ECO:0000313" key="2">
    <source>
        <dbReference type="EMBL" id="ORX69983.1"/>
    </source>
</evidence>
<keyword evidence="3" id="KW-1185">Reference proteome</keyword>